<dbReference type="GO" id="GO:0005886">
    <property type="term" value="C:plasma membrane"/>
    <property type="evidence" value="ECO:0007669"/>
    <property type="project" value="TreeGrafter"/>
</dbReference>
<evidence type="ECO:0000256" key="1">
    <source>
        <dbReference type="SAM" id="MobiDB-lite"/>
    </source>
</evidence>
<name>A0AAP4BPV8_9CORY</name>
<dbReference type="AlphaFoldDB" id="A0AAP4BPV8"/>
<feature type="compositionally biased region" description="Basic and acidic residues" evidence="1">
    <location>
        <begin position="1"/>
        <end position="12"/>
    </location>
</feature>
<evidence type="ECO:0000256" key="2">
    <source>
        <dbReference type="SAM" id="Phobius"/>
    </source>
</evidence>
<sequence>MNPPKHSIDAKRTAAKSTAAESTPGKNAYANISSVNHAAANNAAPTDQQRALELRKHKIFVTSLLVLAAAIFLGCSWWQSQPGDTPGWVGYVRAAAEAGMVGGLADWFAVTALFRHPMGLPIPHTALIRKKKDQLGDSLSQFVGDNFLNAELITSKVRAAKLPEWLGAWLSERENAEKVSREVGKLTTNIVRAIDAQEAEELIQRHLIDKAAEPIWGPPLGRTLDALIDEGKLEPVVDEVVTWAKSKIDDSEESIVTLINDRMPTWAPRFARQLVGEKVFREMASFIREVEADPQHPARKSIRKGLRQLSYDLQFDATMISRVEEWKAEIRGSRAVKALPEMLWDKAATGLLSAAEDPESTLRQKIVELCVRWGENIRADAELRGSLDRRINSAVEFLANNYSSEVTGLISETIARWDADEASEKIELMVGKDLQFIRLNGTVVGALAGLVIYTVNQLLFGA</sequence>
<comment type="caution">
    <text evidence="3">The sequence shown here is derived from an EMBL/GenBank/DDBJ whole genome shotgun (WGS) entry which is preliminary data.</text>
</comment>
<dbReference type="RefSeq" id="WP_284588697.1">
    <property type="nucleotide sequence ID" value="NZ_JASNUC010000001.1"/>
</dbReference>
<dbReference type="InterPro" id="IPR007383">
    <property type="entry name" value="DUF445"/>
</dbReference>
<evidence type="ECO:0000313" key="3">
    <source>
        <dbReference type="EMBL" id="MDK4306008.1"/>
    </source>
</evidence>
<gene>
    <name evidence="3" type="ORF">QPX42_00305</name>
</gene>
<dbReference type="EMBL" id="JASNVH010000001">
    <property type="protein sequence ID" value="MDK4306008.1"/>
    <property type="molecule type" value="Genomic_DNA"/>
</dbReference>
<feature type="transmembrane region" description="Helical" evidence="2">
    <location>
        <begin position="59"/>
        <end position="79"/>
    </location>
</feature>
<proteinExistence type="predicted"/>
<feature type="compositionally biased region" description="Polar residues" evidence="1">
    <location>
        <begin position="15"/>
        <end position="25"/>
    </location>
</feature>
<dbReference type="PANTHER" id="PTHR38442">
    <property type="entry name" value="INNER MEMBRANE PROTEIN-RELATED"/>
    <property type="match status" value="1"/>
</dbReference>
<dbReference type="PANTHER" id="PTHR38442:SF1">
    <property type="entry name" value="INNER MEMBRANE PROTEIN"/>
    <property type="match status" value="1"/>
</dbReference>
<dbReference type="Pfam" id="PF04286">
    <property type="entry name" value="DUF445"/>
    <property type="match status" value="1"/>
</dbReference>
<organism evidence="3 4">
    <name type="scientific">Corynebacterium pseudodiphtheriticum</name>
    <dbReference type="NCBI Taxonomy" id="37637"/>
    <lineage>
        <taxon>Bacteria</taxon>
        <taxon>Bacillati</taxon>
        <taxon>Actinomycetota</taxon>
        <taxon>Actinomycetes</taxon>
        <taxon>Mycobacteriales</taxon>
        <taxon>Corynebacteriaceae</taxon>
        <taxon>Corynebacterium</taxon>
    </lineage>
</organism>
<keyword evidence="2" id="KW-0472">Membrane</keyword>
<reference evidence="3" key="1">
    <citation type="submission" date="2023-05" db="EMBL/GenBank/DDBJ databases">
        <title>Metabolic capabilities are highly conserved among human nasal-associated Corynebacterium species in pangenomic analyses.</title>
        <authorList>
            <person name="Tran T.H."/>
            <person name="Roberts A.Q."/>
            <person name="Escapa I.F."/>
            <person name="Gao W."/>
            <person name="Conlan S."/>
            <person name="Kong H."/>
            <person name="Segre J.A."/>
            <person name="Kelly M.S."/>
            <person name="Lemon K.P."/>
        </authorList>
    </citation>
    <scope>NUCLEOTIDE SEQUENCE</scope>
    <source>
        <strain evidence="3">KPL2773</strain>
    </source>
</reference>
<dbReference type="Proteomes" id="UP001224412">
    <property type="component" value="Unassembled WGS sequence"/>
</dbReference>
<accession>A0AAP4BPV8</accession>
<evidence type="ECO:0000313" key="4">
    <source>
        <dbReference type="Proteomes" id="UP001224412"/>
    </source>
</evidence>
<keyword evidence="2" id="KW-1133">Transmembrane helix</keyword>
<keyword evidence="2" id="KW-0812">Transmembrane</keyword>
<feature type="region of interest" description="Disordered" evidence="1">
    <location>
        <begin position="1"/>
        <end position="25"/>
    </location>
</feature>
<protein>
    <submittedName>
        <fullName evidence="3">DUF445 family protein</fullName>
    </submittedName>
</protein>